<keyword evidence="3 4" id="KW-0732">Signal</keyword>
<dbReference type="RefSeq" id="WP_179979272.1">
    <property type="nucleotide sequence ID" value="NZ_LT608333.1"/>
</dbReference>
<name>A0A212KYQ0_9BACT</name>
<comment type="subcellular location">
    <subcellularLocation>
        <location evidence="1">Periplasm</location>
    </subcellularLocation>
</comment>
<comment type="similarity">
    <text evidence="2">Belongs to the bacterial solute-binding protein SsuA/TauA family.</text>
</comment>
<reference evidence="5" key="1">
    <citation type="submission" date="2016-08" db="EMBL/GenBank/DDBJ databases">
        <authorList>
            <person name="Seilhamer J.J."/>
        </authorList>
    </citation>
    <scope>NUCLEOTIDE SEQUENCE</scope>
    <source>
        <strain evidence="5">86-1</strain>
    </source>
</reference>
<dbReference type="PANTHER" id="PTHR30024">
    <property type="entry name" value="ALIPHATIC SULFONATES-BINDING PROTEIN-RELATED"/>
    <property type="match status" value="1"/>
</dbReference>
<evidence type="ECO:0000256" key="2">
    <source>
        <dbReference type="ARBA" id="ARBA00010742"/>
    </source>
</evidence>
<organism evidence="5">
    <name type="scientific">uncultured Desulfovibrio sp</name>
    <dbReference type="NCBI Taxonomy" id="167968"/>
    <lineage>
        <taxon>Bacteria</taxon>
        <taxon>Pseudomonadati</taxon>
        <taxon>Thermodesulfobacteriota</taxon>
        <taxon>Desulfovibrionia</taxon>
        <taxon>Desulfovibrionales</taxon>
        <taxon>Desulfovibrionaceae</taxon>
        <taxon>Desulfovibrio</taxon>
        <taxon>environmental samples</taxon>
    </lineage>
</organism>
<feature type="signal peptide" evidence="4">
    <location>
        <begin position="1"/>
        <end position="23"/>
    </location>
</feature>
<dbReference type="CDD" id="cd01008">
    <property type="entry name" value="PBP2_NrtA_SsuA_CpmA_like"/>
    <property type="match status" value="1"/>
</dbReference>
<evidence type="ECO:0000256" key="1">
    <source>
        <dbReference type="ARBA" id="ARBA00004418"/>
    </source>
</evidence>
<dbReference type="EMBL" id="FMJC01000001">
    <property type="protein sequence ID" value="SCM70377.1"/>
    <property type="molecule type" value="Genomic_DNA"/>
</dbReference>
<gene>
    <name evidence="5" type="ORF">KL86DES1_10369</name>
</gene>
<dbReference type="SUPFAM" id="SSF53850">
    <property type="entry name" value="Periplasmic binding protein-like II"/>
    <property type="match status" value="1"/>
</dbReference>
<sequence length="366" mass="39879">MRKLLVWVFAVVLCFGMVTPSFAEKIVVGYQPYDTISYSAIVIRAKEIWKKYMPQGTEVEFEGALQGSVIVNAMLADKQSIGYLGDMPAVVCTTKTNIAPIKLVASLGFSAGQRCNVIMVRADAPQFASPEDAVKWLDDKTIATPKGSCAERFLRTVMEHSNIKPKTILNESLEVIATNFRVKKIDAAVLWEPTVSRISDLAGEGVARVVATGNTFGTPDAGFVAMRADFLQKHPDLALAWLKAELEAQQYILDPKNWNEVAQLVSAQATGITPLMAWFSIYGQIPAQCGGAPERDTKPYIFTPAVHNLLEGTYTFLFKNKIIDVDHAPAGAIDDSLAVKAAKELNVHVPLGVIVPKDISTANLPK</sequence>
<dbReference type="Pfam" id="PF13379">
    <property type="entry name" value="NMT1_2"/>
    <property type="match status" value="1"/>
</dbReference>
<dbReference type="AlphaFoldDB" id="A0A212KYQ0"/>
<accession>A0A212KYQ0</accession>
<dbReference type="PANTHER" id="PTHR30024:SF47">
    <property type="entry name" value="TAURINE-BINDING PERIPLASMIC PROTEIN"/>
    <property type="match status" value="1"/>
</dbReference>
<evidence type="ECO:0000256" key="3">
    <source>
        <dbReference type="ARBA" id="ARBA00022729"/>
    </source>
</evidence>
<protein>
    <recommendedName>
        <fullName evidence="6">Nitrate ABC transporter substrate-binding protein</fullName>
    </recommendedName>
</protein>
<evidence type="ECO:0008006" key="6">
    <source>
        <dbReference type="Google" id="ProtNLM"/>
    </source>
</evidence>
<dbReference type="Gene3D" id="3.40.190.10">
    <property type="entry name" value="Periplasmic binding protein-like II"/>
    <property type="match status" value="2"/>
</dbReference>
<feature type="chain" id="PRO_5013256455" description="Nitrate ABC transporter substrate-binding protein" evidence="4">
    <location>
        <begin position="24"/>
        <end position="366"/>
    </location>
</feature>
<evidence type="ECO:0000313" key="5">
    <source>
        <dbReference type="EMBL" id="SCM70377.1"/>
    </source>
</evidence>
<evidence type="ECO:0000256" key="4">
    <source>
        <dbReference type="SAM" id="SignalP"/>
    </source>
</evidence>
<proteinExistence type="inferred from homology"/>
<dbReference type="GO" id="GO:0042597">
    <property type="term" value="C:periplasmic space"/>
    <property type="evidence" value="ECO:0007669"/>
    <property type="project" value="UniProtKB-SubCell"/>
</dbReference>